<dbReference type="PANTHER" id="PTHR15546:SF2">
    <property type="entry name" value="DDT DOMAIN-CONTAINING PROTEIN DDB_G0282237"/>
    <property type="match status" value="1"/>
</dbReference>
<feature type="compositionally biased region" description="Basic residues" evidence="7">
    <location>
        <begin position="1426"/>
        <end position="1435"/>
    </location>
</feature>
<dbReference type="EMBL" id="FNXT01000695">
    <property type="protein sequence ID" value="SZX66338.1"/>
    <property type="molecule type" value="Genomic_DNA"/>
</dbReference>
<dbReference type="InterPro" id="IPR028941">
    <property type="entry name" value="WHIM2_dom"/>
</dbReference>
<organism evidence="9 10">
    <name type="scientific">Tetradesmus obliquus</name>
    <name type="common">Green alga</name>
    <name type="synonym">Acutodesmus obliquus</name>
    <dbReference type="NCBI Taxonomy" id="3088"/>
    <lineage>
        <taxon>Eukaryota</taxon>
        <taxon>Viridiplantae</taxon>
        <taxon>Chlorophyta</taxon>
        <taxon>core chlorophytes</taxon>
        <taxon>Chlorophyceae</taxon>
        <taxon>CS clade</taxon>
        <taxon>Sphaeropleales</taxon>
        <taxon>Scenedesmaceae</taxon>
        <taxon>Tetradesmus</taxon>
    </lineage>
</organism>
<evidence type="ECO:0000256" key="6">
    <source>
        <dbReference type="PROSITE-ProRule" id="PRU00146"/>
    </source>
</evidence>
<keyword evidence="5" id="KW-0539">Nucleus</keyword>
<name>A0A383VLB6_TETOB</name>
<dbReference type="GO" id="GO:0005634">
    <property type="term" value="C:nucleus"/>
    <property type="evidence" value="ECO:0007669"/>
    <property type="project" value="UniProtKB-SubCell"/>
</dbReference>
<feature type="region of interest" description="Disordered" evidence="7">
    <location>
        <begin position="701"/>
        <end position="813"/>
    </location>
</feature>
<dbReference type="InterPro" id="IPR011011">
    <property type="entry name" value="Znf_FYVE_PHD"/>
</dbReference>
<gene>
    <name evidence="9" type="ORF">BQ4739_LOCUS6760</name>
</gene>
<evidence type="ECO:0000256" key="3">
    <source>
        <dbReference type="ARBA" id="ARBA00022771"/>
    </source>
</evidence>
<feature type="region of interest" description="Disordered" evidence="7">
    <location>
        <begin position="1121"/>
        <end position="1294"/>
    </location>
</feature>
<feature type="compositionally biased region" description="Low complexity" evidence="7">
    <location>
        <begin position="386"/>
        <end position="399"/>
    </location>
</feature>
<evidence type="ECO:0000313" key="9">
    <source>
        <dbReference type="EMBL" id="SZX66338.1"/>
    </source>
</evidence>
<dbReference type="STRING" id="3088.A0A383VLB6"/>
<keyword evidence="2" id="KW-0479">Metal-binding</keyword>
<keyword evidence="4" id="KW-0862">Zinc</keyword>
<dbReference type="Pfam" id="PF15613">
    <property type="entry name" value="WSD"/>
    <property type="match status" value="1"/>
</dbReference>
<dbReference type="Proteomes" id="UP000256970">
    <property type="component" value="Unassembled WGS sequence"/>
</dbReference>
<evidence type="ECO:0000256" key="5">
    <source>
        <dbReference type="ARBA" id="ARBA00023242"/>
    </source>
</evidence>
<feature type="compositionally biased region" description="Low complexity" evidence="7">
    <location>
        <begin position="797"/>
        <end position="813"/>
    </location>
</feature>
<dbReference type="Pfam" id="PF00628">
    <property type="entry name" value="PHD"/>
    <property type="match status" value="1"/>
</dbReference>
<dbReference type="PANTHER" id="PTHR15546">
    <property type="entry name" value="BROMODOMAIN ADJACENT TO ZINC FINGER DOMAIN, 2A"/>
    <property type="match status" value="1"/>
</dbReference>
<evidence type="ECO:0000313" key="10">
    <source>
        <dbReference type="Proteomes" id="UP000256970"/>
    </source>
</evidence>
<dbReference type="InterPro" id="IPR019787">
    <property type="entry name" value="Znf_PHD-finger"/>
</dbReference>
<comment type="subcellular location">
    <subcellularLocation>
        <location evidence="1">Nucleus</location>
    </subcellularLocation>
</comment>
<dbReference type="InterPro" id="IPR053271">
    <property type="entry name" value="DDT_domain"/>
</dbReference>
<proteinExistence type="predicted"/>
<dbReference type="SUPFAM" id="SSF57903">
    <property type="entry name" value="FYVE/PHD zinc finger"/>
    <property type="match status" value="1"/>
</dbReference>
<feature type="domain" description="PHD-type" evidence="8">
    <location>
        <begin position="230"/>
        <end position="282"/>
    </location>
</feature>
<feature type="compositionally biased region" description="Basic and acidic residues" evidence="7">
    <location>
        <begin position="701"/>
        <end position="727"/>
    </location>
</feature>
<feature type="compositionally biased region" description="Basic and acidic residues" evidence="7">
    <location>
        <begin position="1278"/>
        <end position="1293"/>
    </location>
</feature>
<evidence type="ECO:0000256" key="4">
    <source>
        <dbReference type="ARBA" id="ARBA00022833"/>
    </source>
</evidence>
<dbReference type="PROSITE" id="PS01359">
    <property type="entry name" value="ZF_PHD_1"/>
    <property type="match status" value="1"/>
</dbReference>
<feature type="region of interest" description="Disordered" evidence="7">
    <location>
        <begin position="1415"/>
        <end position="1443"/>
    </location>
</feature>
<dbReference type="GO" id="GO:0008270">
    <property type="term" value="F:zinc ion binding"/>
    <property type="evidence" value="ECO:0007669"/>
    <property type="project" value="UniProtKB-KW"/>
</dbReference>
<dbReference type="Gene3D" id="3.30.40.10">
    <property type="entry name" value="Zinc/RING finger domain, C3HC4 (zinc finger)"/>
    <property type="match status" value="1"/>
</dbReference>
<evidence type="ECO:0000259" key="8">
    <source>
        <dbReference type="PROSITE" id="PS50016"/>
    </source>
</evidence>
<dbReference type="InterPro" id="IPR013083">
    <property type="entry name" value="Znf_RING/FYVE/PHD"/>
</dbReference>
<protein>
    <recommendedName>
        <fullName evidence="8">PHD-type domain-containing protein</fullName>
    </recommendedName>
</protein>
<dbReference type="InterPro" id="IPR001965">
    <property type="entry name" value="Znf_PHD"/>
</dbReference>
<feature type="compositionally biased region" description="Basic and acidic residues" evidence="7">
    <location>
        <begin position="315"/>
        <end position="342"/>
    </location>
</feature>
<keyword evidence="10" id="KW-1185">Reference proteome</keyword>
<accession>A0A383VLB6</accession>
<feature type="region of interest" description="Disordered" evidence="7">
    <location>
        <begin position="311"/>
        <end position="349"/>
    </location>
</feature>
<sequence length="1557" mass="162773">MTENGDAAAAAAAVADAPAAVDPAAAAAAPVLDEDAAAAADPAAAAAAAAPDPAAAAAAPVDAAKPAAADTNDTSQAPAPAAAARVHAAAAAAAAAAGRPQPPSLEQCKVLQAVIRLLEHHEDARKMLPLAAMSAETLQLTLTHSPQPINVADVLSKLMPHLEPAVAHELWEQFKRGSVAAAAAAAANGAAAAAPTATAAAILSQAAPLAPGAANPAHAKLRKQAYAANNAKCSVCAETYHPSFSPLLLCDFCPQAHHVYCLGLDWPDLPEGEWACPSCLPLPGGQRNVIQQQRLLALQREQQMRLKAFAAGAAADKERRKADEKLAKEKLKEEQKKADSKRAKGPFQVDDMDLAMEEAAEAARLTSLMTQLQDAAEREGGGGRRGSAAAAAAAAMPYEPADDAAESEHRLPPLPPNRRIGAYGAYGAGGGGGYSGASTASEQLREASDKLRRLQATAAGPPALKDTITDERQLHSLMDALAVAEFLSTFAGDERQLHSLMDALAVAEFLSTFAGVCGAPLLGLAQLQQAAAWPLDGPELFETYSSLVKYLLAQWSHIESGHVGARVRRWARCLERSSAIGSFDAAPGAEGVNGMVQNGNATWQELLRRYCLLSRSSLRVKDSELKPGQCYASMTDDLIMVHAAVELGKQDAWRLPPEFHLRLLHALCNDVVNCFNMKAEISSRLDTSIALQIEKFHADAEERKKEKEAARMRREAAQAARDKRARELSMASTPADGGTPDPQFANSAAADGGGADGDSSAAEPPLKRARSSSGLGGDFGGVDGTPGLGGDTRDGTPDPAAAAAGAGFDPRGGAAAAAAGWRSAEDREARDAALSAELARYSIRSEPLGMDRHHQRYWHMQSLPSIIFVESAEGDSLGLITNRSQLDALMAGLNKRGSRESALHQVLQKRYDEFCRCLRPPHMPLDVAAVPRNRRSRRNWLKAAARAMPANVKLDASGWPLQQQQQQQQDDEAQPDYQQLLAASEATAVAASLSELEGLVSGLVGAGIYDLSVKDWRARLRGKTSVDELCQMLEEFEAALSQIGDGRPAGATEEAIDEFIREADIYEAEFVMPVSAAELAEQQEAAAAAAAAAAAEKAAAAAADGGDGGGDDDACEPPALAAAAAAARPPPPSNKKGKKAAASSSKKGKGSGGSKAGGSSKKGGKKGSAAASAADGDADDDTNPDAAAHRGPMVTLFSGATRVRKAGHMKQEQQQVKQEAGEPGDAMQVDGAAAAAVVKSEQEDGGAAAAGVKAEQQQDEDVTKMVSPLEELDDSDVEAEKRYQEKRAAEKAGEPLPPPPVVLWRSARELGVWVKDLRRARTTGALGGAAYAAAALVDRAHRLMSNLALSRIRTGVAAAIAEDRQASVRRKELLLLGPAPWEEALGLTRGMLDAAAEKTAAKDNTIVTSTGRRIKGTAALQEPRRKMSARQRSKRGGSAAGSDDEAYWAAGGGGYGGDEYGDYYGGYEEQQEEAYSLPEGRWGLECCVCGGSGPEVACCEVPGCSVLMHLGCAGMPDADFYYCPDHCMSLQQPWLHAVPPPDKYPQPHAPPVKPNAT</sequence>
<evidence type="ECO:0000256" key="1">
    <source>
        <dbReference type="ARBA" id="ARBA00004123"/>
    </source>
</evidence>
<feature type="region of interest" description="Disordered" evidence="7">
    <location>
        <begin position="374"/>
        <end position="416"/>
    </location>
</feature>
<evidence type="ECO:0000256" key="2">
    <source>
        <dbReference type="ARBA" id="ARBA00022723"/>
    </source>
</evidence>
<evidence type="ECO:0000256" key="7">
    <source>
        <dbReference type="SAM" id="MobiDB-lite"/>
    </source>
</evidence>
<dbReference type="SMART" id="SM00249">
    <property type="entry name" value="PHD"/>
    <property type="match status" value="2"/>
</dbReference>
<feature type="compositionally biased region" description="Gly residues" evidence="7">
    <location>
        <begin position="774"/>
        <end position="790"/>
    </location>
</feature>
<reference evidence="9 10" key="1">
    <citation type="submission" date="2016-10" db="EMBL/GenBank/DDBJ databases">
        <authorList>
            <person name="Cai Z."/>
        </authorList>
    </citation>
    <scope>NUCLEOTIDE SEQUENCE [LARGE SCALE GENOMIC DNA]</scope>
</reference>
<dbReference type="InterPro" id="IPR019786">
    <property type="entry name" value="Zinc_finger_PHD-type_CS"/>
</dbReference>
<dbReference type="PROSITE" id="PS50016">
    <property type="entry name" value="ZF_PHD_2"/>
    <property type="match status" value="1"/>
</dbReference>
<keyword evidence="3 6" id="KW-0863">Zinc-finger</keyword>